<protein>
    <submittedName>
        <fullName evidence="2">Uncharacterized protein</fullName>
    </submittedName>
</protein>
<sequence>APPAPLCRPARPQHRARRGRQAPLGHAISRAGGGTSRLPPRRRHCRPSRIRRVWLRLRSARWVRGRQRQTDQRHRRFHARRRRAGNLRLRRDHPPRQPHRQRPCGRLAAGPRQADRRRAHEPAAAATEL</sequence>
<feature type="compositionally biased region" description="Basic residues" evidence="1">
    <location>
        <begin position="64"/>
        <end position="103"/>
    </location>
</feature>
<feature type="compositionally biased region" description="Basic residues" evidence="1">
    <location>
        <begin position="11"/>
        <end position="20"/>
    </location>
</feature>
<reference evidence="2" key="1">
    <citation type="submission" date="2020-02" db="EMBL/GenBank/DDBJ databases">
        <authorList>
            <person name="Meier V. D."/>
        </authorList>
    </citation>
    <scope>NUCLEOTIDE SEQUENCE</scope>
    <source>
        <strain evidence="2">AVDCRST_MAG23</strain>
    </source>
</reference>
<dbReference type="AlphaFoldDB" id="A0A6J4UGQ3"/>
<evidence type="ECO:0000313" key="2">
    <source>
        <dbReference type="EMBL" id="CAA9549907.1"/>
    </source>
</evidence>
<feature type="non-terminal residue" evidence="2">
    <location>
        <position position="1"/>
    </location>
</feature>
<accession>A0A6J4UGQ3</accession>
<name>A0A6J4UGQ3_9SPHN</name>
<feature type="region of interest" description="Disordered" evidence="1">
    <location>
        <begin position="1"/>
        <end position="46"/>
    </location>
</feature>
<evidence type="ECO:0000256" key="1">
    <source>
        <dbReference type="SAM" id="MobiDB-lite"/>
    </source>
</evidence>
<proteinExistence type="predicted"/>
<feature type="non-terminal residue" evidence="2">
    <location>
        <position position="129"/>
    </location>
</feature>
<feature type="region of interest" description="Disordered" evidence="1">
    <location>
        <begin position="64"/>
        <end position="129"/>
    </location>
</feature>
<organism evidence="2">
    <name type="scientific">uncultured Sphingosinicella sp</name>
    <dbReference type="NCBI Taxonomy" id="478748"/>
    <lineage>
        <taxon>Bacteria</taxon>
        <taxon>Pseudomonadati</taxon>
        <taxon>Pseudomonadota</taxon>
        <taxon>Alphaproteobacteria</taxon>
        <taxon>Sphingomonadales</taxon>
        <taxon>Sphingosinicellaceae</taxon>
        <taxon>Sphingosinicella</taxon>
        <taxon>environmental samples</taxon>
    </lineage>
</organism>
<gene>
    <name evidence="2" type="ORF">AVDCRST_MAG23-2849</name>
</gene>
<dbReference type="EMBL" id="CADCWD010000097">
    <property type="protein sequence ID" value="CAA9549907.1"/>
    <property type="molecule type" value="Genomic_DNA"/>
</dbReference>